<evidence type="ECO:0000313" key="3">
    <source>
        <dbReference type="EMBL" id="ACY49109.1"/>
    </source>
</evidence>
<feature type="repeat" description="TPR" evidence="1">
    <location>
        <begin position="39"/>
        <end position="72"/>
    </location>
</feature>
<dbReference type="eggNOG" id="COG0438">
    <property type="taxonomic scope" value="Bacteria"/>
</dbReference>
<dbReference type="InterPro" id="IPR001296">
    <property type="entry name" value="Glyco_trans_1"/>
</dbReference>
<dbReference type="AlphaFoldDB" id="D0MDW5"/>
<dbReference type="GO" id="GO:0016757">
    <property type="term" value="F:glycosyltransferase activity"/>
    <property type="evidence" value="ECO:0007669"/>
    <property type="project" value="InterPro"/>
</dbReference>
<dbReference type="STRING" id="518766.Rmar_2230"/>
<keyword evidence="4" id="KW-1185">Reference proteome</keyword>
<evidence type="ECO:0000313" key="4">
    <source>
        <dbReference type="Proteomes" id="UP000002221"/>
    </source>
</evidence>
<gene>
    <name evidence="3" type="ordered locus">Rmar_2230</name>
</gene>
<feature type="domain" description="Glycosyl transferase family 1" evidence="2">
    <location>
        <begin position="281"/>
        <end position="402"/>
    </location>
</feature>
<dbReference type="KEGG" id="rmr:Rmar_2230"/>
<feature type="repeat" description="TPR" evidence="1">
    <location>
        <begin position="5"/>
        <end position="38"/>
    </location>
</feature>
<dbReference type="OrthoDB" id="9789123at2"/>
<dbReference type="Proteomes" id="UP000002221">
    <property type="component" value="Chromosome"/>
</dbReference>
<accession>D0MDW5</accession>
<dbReference type="Gene3D" id="1.25.40.10">
    <property type="entry name" value="Tetratricopeptide repeat domain"/>
    <property type="match status" value="1"/>
</dbReference>
<dbReference type="SUPFAM" id="SSF53335">
    <property type="entry name" value="S-adenosyl-L-methionine-dependent methyltransferases"/>
    <property type="match status" value="1"/>
</dbReference>
<dbReference type="RefSeq" id="WP_012844719.1">
    <property type="nucleotide sequence ID" value="NC_013501.1"/>
</dbReference>
<dbReference type="PROSITE" id="PS50293">
    <property type="entry name" value="TPR_REGION"/>
    <property type="match status" value="1"/>
</dbReference>
<name>D0MDW5_RHOM4</name>
<dbReference type="eggNOG" id="COG2227">
    <property type="taxonomic scope" value="Bacteria"/>
</dbReference>
<sequence>MREDLKTRLLEGEDLFLKGAYPQALQTFEAVLEEDPSNPYALNDAGLAYAELGQLDRAVECFERALQADPGHENAFFNLIDQLLRYNQFDLAVETFLRYQEAIPDSEQKRKYEKDLARAARKQWEATLNANPGIYLGEPTEPGEQVLKVAFVCGPHTKFIFDIEERLARRHHVRVYHFTQRLDLLKIQEALDWADVVWFEWCDQILVEASRHLEKRAAVVCRLHSYEVFSDLPQRVNWEFVDRLIFVAPHMQQLFEQYFPRIAYRVEKEVIPNGVDVNRFAFRERGPGFNLAYVGYINHKKNPSLLLQCLDRLVREDSRYRLYVAGVHQERRFEVYWNHMIQTLGLQDHVIMEGWVNDIDAWLEDKNFLISTSVHEGCPYNVLEAAACGIKPVVHHFHGAEKLFPETWLFRNVEEFVNIVQSPDYDSRAYRNWIIDHFDQTDQIDAIDRLIASIKPVSVSLSGRSSDSAALHERDGWIDPSTWQAYLKGEKFDNGLQLVIAHPDAPLVYRQELLKDLVKGQAILDVGCADHAPLIEQKLQQGRWLHAELARVARRCVGLDVDEEAIAVAQRLGYPIYRHNVLTDPVPDEVKAEHWDYMVLGEVLEHIDNPVAFLQQIHEKYRGLVDRLILTVPNALKWLNQQAARQHLEIINSDHRFWFTPYTLSKVVCEAGFEVERFCFAQGPGSLDGRTIDLLQRYPALRDHIVLIAAF</sequence>
<dbReference type="InterPro" id="IPR029063">
    <property type="entry name" value="SAM-dependent_MTases_sf"/>
</dbReference>
<dbReference type="Pfam" id="PF00534">
    <property type="entry name" value="Glycos_transf_1"/>
    <property type="match status" value="1"/>
</dbReference>
<dbReference type="Pfam" id="PF13432">
    <property type="entry name" value="TPR_16"/>
    <property type="match status" value="1"/>
</dbReference>
<dbReference type="InterPro" id="IPR011990">
    <property type="entry name" value="TPR-like_helical_dom_sf"/>
</dbReference>
<organism evidence="3 4">
    <name type="scientific">Rhodothermus marinus (strain ATCC 43812 / DSM 4252 / R-10)</name>
    <name type="common">Rhodothermus obamensis</name>
    <dbReference type="NCBI Taxonomy" id="518766"/>
    <lineage>
        <taxon>Bacteria</taxon>
        <taxon>Pseudomonadati</taxon>
        <taxon>Rhodothermota</taxon>
        <taxon>Rhodothermia</taxon>
        <taxon>Rhodothermales</taxon>
        <taxon>Rhodothermaceae</taxon>
        <taxon>Rhodothermus</taxon>
    </lineage>
</organism>
<dbReference type="PANTHER" id="PTHR12526">
    <property type="entry name" value="GLYCOSYLTRANSFERASE"/>
    <property type="match status" value="1"/>
</dbReference>
<dbReference type="eggNOG" id="COG0457">
    <property type="taxonomic scope" value="Bacteria"/>
</dbReference>
<dbReference type="CDD" id="cd03801">
    <property type="entry name" value="GT4_PimA-like"/>
    <property type="match status" value="1"/>
</dbReference>
<evidence type="ECO:0000259" key="2">
    <source>
        <dbReference type="Pfam" id="PF00534"/>
    </source>
</evidence>
<protein>
    <submittedName>
        <fullName evidence="3">Tetratricopeptide TPR_2 repeat protein</fullName>
    </submittedName>
</protein>
<dbReference type="SUPFAM" id="SSF53756">
    <property type="entry name" value="UDP-Glycosyltransferase/glycogen phosphorylase"/>
    <property type="match status" value="1"/>
</dbReference>
<dbReference type="SUPFAM" id="SSF48452">
    <property type="entry name" value="TPR-like"/>
    <property type="match status" value="1"/>
</dbReference>
<dbReference type="EMBL" id="CP001807">
    <property type="protein sequence ID" value="ACY49109.1"/>
    <property type="molecule type" value="Genomic_DNA"/>
</dbReference>
<dbReference type="Gene3D" id="3.40.50.2000">
    <property type="entry name" value="Glycogen Phosphorylase B"/>
    <property type="match status" value="2"/>
</dbReference>
<dbReference type="SMART" id="SM00028">
    <property type="entry name" value="TPR"/>
    <property type="match status" value="3"/>
</dbReference>
<dbReference type="Gene3D" id="3.40.50.150">
    <property type="entry name" value="Vaccinia Virus protein VP39"/>
    <property type="match status" value="1"/>
</dbReference>
<dbReference type="PROSITE" id="PS50005">
    <property type="entry name" value="TPR"/>
    <property type="match status" value="2"/>
</dbReference>
<dbReference type="Pfam" id="PF13489">
    <property type="entry name" value="Methyltransf_23"/>
    <property type="match status" value="1"/>
</dbReference>
<dbReference type="HOGENOM" id="CLU_388233_0_0_10"/>
<keyword evidence="1" id="KW-0802">TPR repeat</keyword>
<dbReference type="PANTHER" id="PTHR12526:SF630">
    <property type="entry name" value="GLYCOSYLTRANSFERASE"/>
    <property type="match status" value="1"/>
</dbReference>
<dbReference type="InterPro" id="IPR019734">
    <property type="entry name" value="TPR_rpt"/>
</dbReference>
<reference evidence="3 4" key="1">
    <citation type="journal article" date="2009" name="Stand. Genomic Sci.">
        <title>Complete genome sequence of Rhodothermus marinus type strain (R-10).</title>
        <authorList>
            <person name="Nolan M."/>
            <person name="Tindall B.J."/>
            <person name="Pomrenke H."/>
            <person name="Lapidus A."/>
            <person name="Copeland A."/>
            <person name="Glavina Del Rio T."/>
            <person name="Lucas S."/>
            <person name="Chen F."/>
            <person name="Tice H."/>
            <person name="Cheng J.F."/>
            <person name="Saunders E."/>
            <person name="Han C."/>
            <person name="Bruce D."/>
            <person name="Goodwin L."/>
            <person name="Chain P."/>
            <person name="Pitluck S."/>
            <person name="Ovchinikova G."/>
            <person name="Pati A."/>
            <person name="Ivanova N."/>
            <person name="Mavromatis K."/>
            <person name="Chen A."/>
            <person name="Palaniappan K."/>
            <person name="Land M."/>
            <person name="Hauser L."/>
            <person name="Chang Y.J."/>
            <person name="Jeffries C.D."/>
            <person name="Brettin T."/>
            <person name="Goker M."/>
            <person name="Bristow J."/>
            <person name="Eisen J.A."/>
            <person name="Markowitz V."/>
            <person name="Hugenholtz P."/>
            <person name="Kyrpides N.C."/>
            <person name="Klenk H.P."/>
            <person name="Detter J.C."/>
        </authorList>
    </citation>
    <scope>NUCLEOTIDE SEQUENCE [LARGE SCALE GENOMIC DNA]</scope>
    <source>
        <strain evidence="4">ATCC 43812 / DSM 4252 / R-10</strain>
    </source>
</reference>
<evidence type="ECO:0000256" key="1">
    <source>
        <dbReference type="PROSITE-ProRule" id="PRU00339"/>
    </source>
</evidence>
<proteinExistence type="predicted"/>
<dbReference type="CAZy" id="GT4">
    <property type="family name" value="Glycosyltransferase Family 4"/>
</dbReference>